<reference evidence="2 3" key="1">
    <citation type="submission" date="2024-05" db="EMBL/GenBank/DDBJ databases">
        <authorList>
            <person name="Wallberg A."/>
        </authorList>
    </citation>
    <scope>NUCLEOTIDE SEQUENCE [LARGE SCALE GENOMIC DNA]</scope>
</reference>
<dbReference type="Proteomes" id="UP001497623">
    <property type="component" value="Unassembled WGS sequence"/>
</dbReference>
<evidence type="ECO:0000256" key="1">
    <source>
        <dbReference type="SAM" id="SignalP"/>
    </source>
</evidence>
<accession>A0AAV2STZ9</accession>
<proteinExistence type="predicted"/>
<name>A0AAV2STZ9_MEGNR</name>
<feature type="chain" id="PRO_5043472374" evidence="1">
    <location>
        <begin position="22"/>
        <end position="216"/>
    </location>
</feature>
<feature type="signal peptide" evidence="1">
    <location>
        <begin position="1"/>
        <end position="21"/>
    </location>
</feature>
<gene>
    <name evidence="2" type="ORF">MNOR_LOCUS41466</name>
</gene>
<sequence length="216" mass="25022">MFYSINSHCFMLLIFIDYCNSWSFWIDSGETNKNPIYDSNSNEIEESYDSFNIQSRSEDVKENFKKYKPSYTEASSMNDNKYQIQLSKHTWIDLAISLSRLVVPYIPESIQGMNIDWSQAKKVLRVFETSINSSVESFSTVAREVLPVAAPLMFDVTRILMTAVLQIMENSPGHSIVRRSTLIREDVVENMMKTLESLVQFTTGYNVSEFREPRDL</sequence>
<evidence type="ECO:0000313" key="3">
    <source>
        <dbReference type="Proteomes" id="UP001497623"/>
    </source>
</evidence>
<dbReference type="AlphaFoldDB" id="A0AAV2STZ9"/>
<keyword evidence="1" id="KW-0732">Signal</keyword>
<dbReference type="EMBL" id="CAXKWB010153810">
    <property type="protein sequence ID" value="CAL4248579.1"/>
    <property type="molecule type" value="Genomic_DNA"/>
</dbReference>
<protein>
    <submittedName>
        <fullName evidence="2">Uncharacterized protein</fullName>
    </submittedName>
</protein>
<comment type="caution">
    <text evidence="2">The sequence shown here is derived from an EMBL/GenBank/DDBJ whole genome shotgun (WGS) entry which is preliminary data.</text>
</comment>
<keyword evidence="3" id="KW-1185">Reference proteome</keyword>
<organism evidence="2 3">
    <name type="scientific">Meganyctiphanes norvegica</name>
    <name type="common">Northern krill</name>
    <name type="synonym">Thysanopoda norvegica</name>
    <dbReference type="NCBI Taxonomy" id="48144"/>
    <lineage>
        <taxon>Eukaryota</taxon>
        <taxon>Metazoa</taxon>
        <taxon>Ecdysozoa</taxon>
        <taxon>Arthropoda</taxon>
        <taxon>Crustacea</taxon>
        <taxon>Multicrustacea</taxon>
        <taxon>Malacostraca</taxon>
        <taxon>Eumalacostraca</taxon>
        <taxon>Eucarida</taxon>
        <taxon>Euphausiacea</taxon>
        <taxon>Euphausiidae</taxon>
        <taxon>Meganyctiphanes</taxon>
    </lineage>
</organism>
<evidence type="ECO:0000313" key="2">
    <source>
        <dbReference type="EMBL" id="CAL4248579.1"/>
    </source>
</evidence>